<dbReference type="InterPro" id="IPR036318">
    <property type="entry name" value="FAD-bd_PCMH-like_sf"/>
</dbReference>
<reference evidence="5 6" key="1">
    <citation type="submission" date="2020-02" db="EMBL/GenBank/DDBJ databases">
        <authorList>
            <person name="Hogendoorn C."/>
        </authorList>
    </citation>
    <scope>NUCLEOTIDE SEQUENCE [LARGE SCALE GENOMIC DNA]</scope>
    <source>
        <strain evidence="5">R501</strain>
    </source>
</reference>
<evidence type="ECO:0000256" key="2">
    <source>
        <dbReference type="ARBA" id="ARBA00022827"/>
    </source>
</evidence>
<keyword evidence="3 5" id="KW-0560">Oxidoreductase</keyword>
<evidence type="ECO:0000256" key="1">
    <source>
        <dbReference type="ARBA" id="ARBA00022630"/>
    </source>
</evidence>
<dbReference type="SUPFAM" id="SSF55103">
    <property type="entry name" value="FAD-linked oxidases, C-terminal domain"/>
    <property type="match status" value="1"/>
</dbReference>
<dbReference type="InterPro" id="IPR016164">
    <property type="entry name" value="FAD-linked_Oxase-like_C"/>
</dbReference>
<dbReference type="EMBL" id="LR778114">
    <property type="protein sequence ID" value="CAB1130203.1"/>
    <property type="molecule type" value="Genomic_DNA"/>
</dbReference>
<dbReference type="PROSITE" id="PS51387">
    <property type="entry name" value="FAD_PCMH"/>
    <property type="match status" value="1"/>
</dbReference>
<keyword evidence="6" id="KW-1185">Reference proteome</keyword>
<sequence length="348" mass="36885">MEEDRGSAARAAVRARLAHAEVCRERLWPRGAGRRAPAEPGASPLEMTALARVLAHRVPEQRVRVEAGMSIAALNRVLAEAGQWLPLSLPDGAGRDTVGGVLAAGLEGPWRGGYGPLLERVNALTVLTPGFGELRLRASAARHVPGPNPLRLFLGTGGALGIILDATLTVSWLAPTRAAWLLEAGGPWAAAEIMAALEELGRPWARLLTLGAARPLVWAEWHGSPEEVSSLTARLGRSTPAADPPSLAPVRSGLTGLVPRRHLPALLGAWPCGQGLWVEWQSGWYWGRLPDPEARRRMAAWIRERGGAARSPAGPGWGRSGPAEAVWRRLKALYDPAGVLPGPVPAGG</sequence>
<evidence type="ECO:0000256" key="3">
    <source>
        <dbReference type="ARBA" id="ARBA00023002"/>
    </source>
</evidence>
<organism evidence="5 6">
    <name type="scientific">Candidatus Hydrogenisulfobacillus filiaventi</name>
    <dbReference type="NCBI Taxonomy" id="2707344"/>
    <lineage>
        <taxon>Bacteria</taxon>
        <taxon>Bacillati</taxon>
        <taxon>Bacillota</taxon>
        <taxon>Clostridia</taxon>
        <taxon>Eubacteriales</taxon>
        <taxon>Clostridiales Family XVII. Incertae Sedis</taxon>
        <taxon>Candidatus Hydrogenisulfobacillus</taxon>
    </lineage>
</organism>
<dbReference type="GO" id="GO:0071949">
    <property type="term" value="F:FAD binding"/>
    <property type="evidence" value="ECO:0007669"/>
    <property type="project" value="InterPro"/>
</dbReference>
<gene>
    <name evidence="5" type="ORF">R50_2714</name>
</gene>
<dbReference type="GO" id="GO:0019154">
    <property type="term" value="F:glycolate dehydrogenase activity"/>
    <property type="evidence" value="ECO:0007669"/>
    <property type="project" value="UniProtKB-EC"/>
</dbReference>
<keyword evidence="2" id="KW-0274">FAD</keyword>
<dbReference type="KEGG" id="hfv:R50_2714"/>
<dbReference type="AlphaFoldDB" id="A0A6F8ZKJ2"/>
<dbReference type="InterPro" id="IPR006094">
    <property type="entry name" value="Oxid_FAD_bind_N"/>
</dbReference>
<dbReference type="SUPFAM" id="SSF56176">
    <property type="entry name" value="FAD-binding/transporter-associated domain-like"/>
    <property type="match status" value="1"/>
</dbReference>
<evidence type="ECO:0000313" key="5">
    <source>
        <dbReference type="EMBL" id="CAB1130203.1"/>
    </source>
</evidence>
<dbReference type="InterPro" id="IPR016169">
    <property type="entry name" value="FAD-bd_PCMH_sub2"/>
</dbReference>
<evidence type="ECO:0000313" key="6">
    <source>
        <dbReference type="Proteomes" id="UP000503399"/>
    </source>
</evidence>
<protein>
    <submittedName>
        <fullName evidence="5">Glycolate dehydrogenase, FAD-binding subunit GlcE</fullName>
        <ecNumber evidence="5">1.1.99.14</ecNumber>
    </submittedName>
</protein>
<accession>A0A6F8ZKJ2</accession>
<dbReference type="PANTHER" id="PTHR11748:SF103">
    <property type="entry name" value="GLYCOLATE OXIDASE SUBUNIT GLCE"/>
    <property type="match status" value="1"/>
</dbReference>
<dbReference type="Proteomes" id="UP000503399">
    <property type="component" value="Chromosome"/>
</dbReference>
<dbReference type="Gene3D" id="3.30.465.10">
    <property type="match status" value="1"/>
</dbReference>
<evidence type="ECO:0000259" key="4">
    <source>
        <dbReference type="PROSITE" id="PS51387"/>
    </source>
</evidence>
<dbReference type="InterPro" id="IPR016166">
    <property type="entry name" value="FAD-bd_PCMH"/>
</dbReference>
<dbReference type="PANTHER" id="PTHR11748">
    <property type="entry name" value="D-LACTATE DEHYDROGENASE"/>
    <property type="match status" value="1"/>
</dbReference>
<keyword evidence="1" id="KW-0285">Flavoprotein</keyword>
<dbReference type="Pfam" id="PF01565">
    <property type="entry name" value="FAD_binding_4"/>
    <property type="match status" value="1"/>
</dbReference>
<dbReference type="EC" id="1.1.99.14" evidence="5"/>
<proteinExistence type="predicted"/>
<name>A0A6F8ZKJ2_9FIRM</name>
<feature type="domain" description="FAD-binding PCMH-type" evidence="4">
    <location>
        <begin position="1"/>
        <end position="173"/>
    </location>
</feature>